<accession>A0AAP3ALF6</accession>
<dbReference type="AlphaFoldDB" id="A0AAP3ALF6"/>
<dbReference type="RefSeq" id="WP_064968423.1">
    <property type="nucleotide sequence ID" value="NZ_CP029760.1"/>
</dbReference>
<sequence length="77" mass="9021">MNEQTFLEHFASIFDEVELEEITMDTEFKNFEEWSSLTALGLLAVMEEEYEVTLTHNDIKGATLVRDIYEIVKDKTE</sequence>
<dbReference type="EMBL" id="JAOZYT010000001">
    <property type="protein sequence ID" value="MCW0522771.1"/>
    <property type="molecule type" value="Genomic_DNA"/>
</dbReference>
<reference evidence="1" key="1">
    <citation type="submission" date="2022-10" db="EMBL/GenBank/DDBJ databases">
        <title>Sifting through the core-genome to identify putative cross-protective antigens against Riemerella anatipestifer.</title>
        <authorList>
            <person name="Zheng X."/>
            <person name="Zhang W."/>
        </authorList>
    </citation>
    <scope>NUCLEOTIDE SEQUENCE</scope>
    <source>
        <strain evidence="1">ZWRA178</strain>
    </source>
</reference>
<organism evidence="1 2">
    <name type="scientific">Riemerella anatipestifer</name>
    <name type="common">Moraxella anatipestifer</name>
    <dbReference type="NCBI Taxonomy" id="34085"/>
    <lineage>
        <taxon>Bacteria</taxon>
        <taxon>Pseudomonadati</taxon>
        <taxon>Bacteroidota</taxon>
        <taxon>Flavobacteriia</taxon>
        <taxon>Flavobacteriales</taxon>
        <taxon>Weeksellaceae</taxon>
        <taxon>Riemerella</taxon>
    </lineage>
</organism>
<dbReference type="Gene3D" id="1.10.1200.10">
    <property type="entry name" value="ACP-like"/>
    <property type="match status" value="1"/>
</dbReference>
<dbReference type="Proteomes" id="UP001207440">
    <property type="component" value="Unassembled WGS sequence"/>
</dbReference>
<proteinExistence type="predicted"/>
<name>A0AAP3ALF6_RIEAN</name>
<evidence type="ECO:0000313" key="1">
    <source>
        <dbReference type="EMBL" id="MCW0522771.1"/>
    </source>
</evidence>
<comment type="caution">
    <text evidence="1">The sequence shown here is derived from an EMBL/GenBank/DDBJ whole genome shotgun (WGS) entry which is preliminary data.</text>
</comment>
<evidence type="ECO:0000313" key="2">
    <source>
        <dbReference type="Proteomes" id="UP001207440"/>
    </source>
</evidence>
<gene>
    <name evidence="1" type="ORF">OKE68_00365</name>
</gene>
<dbReference type="SUPFAM" id="SSF47336">
    <property type="entry name" value="ACP-like"/>
    <property type="match status" value="1"/>
</dbReference>
<protein>
    <submittedName>
        <fullName evidence="1">Acyl carrier protein</fullName>
    </submittedName>
</protein>
<dbReference type="InterPro" id="IPR036736">
    <property type="entry name" value="ACP-like_sf"/>
</dbReference>